<evidence type="ECO:0000313" key="5">
    <source>
        <dbReference type="EMBL" id="ATY63384.1"/>
    </source>
</evidence>
<dbReference type="AlphaFoldDB" id="A0A2H4SJU9"/>
<organism evidence="5 6">
    <name type="scientific">Cordyceps militaris</name>
    <name type="common">Caterpillar fungus</name>
    <name type="synonym">Clavaria militaris</name>
    <dbReference type="NCBI Taxonomy" id="73501"/>
    <lineage>
        <taxon>Eukaryota</taxon>
        <taxon>Fungi</taxon>
        <taxon>Dikarya</taxon>
        <taxon>Ascomycota</taxon>
        <taxon>Pezizomycotina</taxon>
        <taxon>Sordariomycetes</taxon>
        <taxon>Hypocreomycetidae</taxon>
        <taxon>Hypocreales</taxon>
        <taxon>Cordycipitaceae</taxon>
        <taxon>Cordyceps</taxon>
    </lineage>
</organism>
<accession>A0A2H4SJU9</accession>
<evidence type="ECO:0000256" key="1">
    <source>
        <dbReference type="ARBA" id="ARBA00006712"/>
    </source>
</evidence>
<dbReference type="Pfam" id="PF04063">
    <property type="entry name" value="DUF383"/>
    <property type="match status" value="1"/>
</dbReference>
<protein>
    <recommendedName>
        <fullName evidence="2">Protein HGH1 homolog</fullName>
    </recommendedName>
</protein>
<dbReference type="Proteomes" id="UP000323067">
    <property type="component" value="Chromosome vii"/>
</dbReference>
<dbReference type="VEuPathDB" id="FungiDB:CCM_00868"/>
<dbReference type="InterPro" id="IPR007206">
    <property type="entry name" value="Protein_HGH1_C"/>
</dbReference>
<dbReference type="Gene3D" id="1.25.10.10">
    <property type="entry name" value="Leucine-rich Repeat Variant"/>
    <property type="match status" value="1"/>
</dbReference>
<dbReference type="Pfam" id="PF04064">
    <property type="entry name" value="DUF384"/>
    <property type="match status" value="1"/>
</dbReference>
<evidence type="ECO:0000256" key="2">
    <source>
        <dbReference type="ARBA" id="ARBA00014076"/>
    </source>
</evidence>
<reference evidence="5 6" key="1">
    <citation type="journal article" date="2017" name="BMC Genomics">
        <title>Chromosome level assembly and secondary metabolite potential of the parasitic fungus Cordyceps militaris.</title>
        <authorList>
            <person name="Kramer G.J."/>
            <person name="Nodwell J.R."/>
        </authorList>
    </citation>
    <scope>NUCLEOTIDE SEQUENCE [LARGE SCALE GENOMIC DNA]</scope>
    <source>
        <strain evidence="5 6">ATCC 34164</strain>
    </source>
</reference>
<dbReference type="OrthoDB" id="338814at2759"/>
<dbReference type="PANTHER" id="PTHR13387">
    <property type="entry name" value="PROTEIN HGH1 HOMOLOG"/>
    <property type="match status" value="1"/>
</dbReference>
<dbReference type="InterPro" id="IPR016024">
    <property type="entry name" value="ARM-type_fold"/>
</dbReference>
<dbReference type="InterPro" id="IPR011989">
    <property type="entry name" value="ARM-like"/>
</dbReference>
<sequence>MPSELEELVGFITHQNPQVRLGATEILVPYSLSDPGIFKVDDMRPIKNLKVLLNDHFQVAEHALSCLINLSGDPEVLECLASDEKFLDLVLSFIVNAQGPKEENANLFAMVLANMTKSDSLKRIMDKKQESPKELGSDDCILNQLMDLFVKGQSGSYNPKGDYDYLAYVLADLSKHEKIRKYFVTEQTYDKVIPITKLKVFTEHDSHIRRRGVASILKNVAFDVDSHMSLMYDDEIDILPYIMLPITGNEEYDEDETISMLPDLQLLPPDKKRDSDNTIIQTHLETLLLLATTRAGREHLRGVNVYPVVRETHSRVDDEDVQEACDRLVQVLMRDEEGEGQDHQRRITELADGEEEITEV</sequence>
<dbReference type="InterPro" id="IPR039717">
    <property type="entry name" value="Hgh1"/>
</dbReference>
<dbReference type="InterPro" id="IPR007205">
    <property type="entry name" value="Protein_HGH1_N"/>
</dbReference>
<feature type="domain" description="Protein HGH1 N-terminal" evidence="3">
    <location>
        <begin position="100"/>
        <end position="281"/>
    </location>
</feature>
<evidence type="ECO:0000313" key="6">
    <source>
        <dbReference type="Proteomes" id="UP000323067"/>
    </source>
</evidence>
<evidence type="ECO:0000259" key="3">
    <source>
        <dbReference type="Pfam" id="PF04063"/>
    </source>
</evidence>
<dbReference type="SUPFAM" id="SSF48371">
    <property type="entry name" value="ARM repeat"/>
    <property type="match status" value="1"/>
</dbReference>
<dbReference type="VEuPathDB" id="FungiDB:A9K55_008601"/>
<dbReference type="EMBL" id="CP023324">
    <property type="protein sequence ID" value="ATY63384.1"/>
    <property type="molecule type" value="Genomic_DNA"/>
</dbReference>
<feature type="domain" description="Protein HGH1 C-terminal" evidence="4">
    <location>
        <begin position="286"/>
        <end position="340"/>
    </location>
</feature>
<dbReference type="PANTHER" id="PTHR13387:SF9">
    <property type="entry name" value="PROTEIN HGH1 HOMOLOG"/>
    <property type="match status" value="1"/>
</dbReference>
<gene>
    <name evidence="5" type="ORF">A9K55_008601</name>
</gene>
<comment type="similarity">
    <text evidence="1">Belongs to the HGH1 family.</text>
</comment>
<evidence type="ECO:0000259" key="4">
    <source>
        <dbReference type="Pfam" id="PF04064"/>
    </source>
</evidence>
<name>A0A2H4SJU9_CORMI</name>
<proteinExistence type="inferred from homology"/>